<keyword evidence="2" id="KW-1185">Reference proteome</keyword>
<dbReference type="Proteomes" id="UP001396334">
    <property type="component" value="Unassembled WGS sequence"/>
</dbReference>
<gene>
    <name evidence="1" type="ORF">V6N11_013809</name>
</gene>
<dbReference type="EMBL" id="JBBPBN010000064">
    <property type="protein sequence ID" value="KAK8986315.1"/>
    <property type="molecule type" value="Genomic_DNA"/>
</dbReference>
<evidence type="ECO:0000313" key="1">
    <source>
        <dbReference type="EMBL" id="KAK8986315.1"/>
    </source>
</evidence>
<evidence type="ECO:0000313" key="2">
    <source>
        <dbReference type="Proteomes" id="UP001396334"/>
    </source>
</evidence>
<sequence>MSIKVRAPPRYFTFSIGHLTQILATLSAELSYQQPRAPHPFSSTLHPFPLALASHSITGHQPPASRVGHSSTTESHSNHLLIFELPCTVVNPSDSLCSAFELLLVSPYVVVSLRVRRWNRFCG</sequence>
<name>A0ABR2PCY9_9ROSI</name>
<comment type="caution">
    <text evidence="1">The sequence shown here is derived from an EMBL/GenBank/DDBJ whole genome shotgun (WGS) entry which is preliminary data.</text>
</comment>
<protein>
    <submittedName>
        <fullName evidence="1">Uncharacterized protein</fullName>
    </submittedName>
</protein>
<reference evidence="1 2" key="1">
    <citation type="journal article" date="2024" name="G3 (Bethesda)">
        <title>Genome assembly of Hibiscus sabdariffa L. provides insights into metabolisms of medicinal natural products.</title>
        <authorList>
            <person name="Kim T."/>
        </authorList>
    </citation>
    <scope>NUCLEOTIDE SEQUENCE [LARGE SCALE GENOMIC DNA]</scope>
    <source>
        <strain evidence="1">TK-2024</strain>
        <tissue evidence="1">Old leaves</tissue>
    </source>
</reference>
<organism evidence="1 2">
    <name type="scientific">Hibiscus sabdariffa</name>
    <name type="common">roselle</name>
    <dbReference type="NCBI Taxonomy" id="183260"/>
    <lineage>
        <taxon>Eukaryota</taxon>
        <taxon>Viridiplantae</taxon>
        <taxon>Streptophyta</taxon>
        <taxon>Embryophyta</taxon>
        <taxon>Tracheophyta</taxon>
        <taxon>Spermatophyta</taxon>
        <taxon>Magnoliopsida</taxon>
        <taxon>eudicotyledons</taxon>
        <taxon>Gunneridae</taxon>
        <taxon>Pentapetalae</taxon>
        <taxon>rosids</taxon>
        <taxon>malvids</taxon>
        <taxon>Malvales</taxon>
        <taxon>Malvaceae</taxon>
        <taxon>Malvoideae</taxon>
        <taxon>Hibiscus</taxon>
    </lineage>
</organism>
<accession>A0ABR2PCY9</accession>
<proteinExistence type="predicted"/>